<comment type="caution">
    <text evidence="1">The sequence shown here is derived from an EMBL/GenBank/DDBJ whole genome shotgun (WGS) entry which is preliminary data.</text>
</comment>
<dbReference type="Proteomes" id="UP000292693">
    <property type="component" value="Unassembled WGS sequence"/>
</dbReference>
<organism evidence="1 2">
    <name type="scientific">Streptomyces albidoflavus</name>
    <dbReference type="NCBI Taxonomy" id="1886"/>
    <lineage>
        <taxon>Bacteria</taxon>
        <taxon>Bacillati</taxon>
        <taxon>Actinomycetota</taxon>
        <taxon>Actinomycetes</taxon>
        <taxon>Kitasatosporales</taxon>
        <taxon>Streptomycetaceae</taxon>
        <taxon>Streptomyces</taxon>
        <taxon>Streptomyces albidoflavus group</taxon>
    </lineage>
</organism>
<name>A0A7L5XPT9_9ACTN</name>
<gene>
    <name evidence="1" type="ORF">C0Q92_23235</name>
</gene>
<evidence type="ECO:0000313" key="2">
    <source>
        <dbReference type="Proteomes" id="UP000292693"/>
    </source>
</evidence>
<protein>
    <submittedName>
        <fullName evidence="1">Uncharacterized protein</fullName>
    </submittedName>
</protein>
<sequence length="294" mass="32221">MRGKKSLPLVVLLLVLTAGCAGGTGEHAAGSGTRARELTLAEEAAIDRAEDTLVGVCMRREGFRYWPGPVPGVAERQAGRYVVDDVDWARRYGYGRSFDLAAEKARVGHPNVTYANALPARERVRYSHALDGDLDDAVTVSLPSGGTVATPRTGCYAEARTRLYGDHAAWFRARKTVTSLTPLYVPRILEDARLSTAVAAWSRCMKEAGRPFASPDEIRRERDGLVEGMSRAEALRTESALAVTEAECARETSLGETARALETEYRAEALRPYAEESTAYRRMRLAALARAWEL</sequence>
<dbReference type="EMBL" id="PKLL01000025">
    <property type="protein sequence ID" value="RZE18991.1"/>
    <property type="molecule type" value="Genomic_DNA"/>
</dbReference>
<accession>A0A7L5XPT9</accession>
<reference evidence="1 2" key="1">
    <citation type="submission" date="2017-12" db="EMBL/GenBank/DDBJ databases">
        <title>Population genomics insights into the ecological differentiation and adaptive evolution in streptomycetes.</title>
        <authorList>
            <person name="Li Y."/>
            <person name="Huang Y."/>
        </authorList>
    </citation>
    <scope>NUCLEOTIDE SEQUENCE [LARGE SCALE GENOMIC DNA]</scope>
    <source>
        <strain evidence="1 2">NBRC 100770</strain>
    </source>
</reference>
<dbReference type="RefSeq" id="WP_015507926.1">
    <property type="nucleotide sequence ID" value="NC_020990.1"/>
</dbReference>
<proteinExistence type="predicted"/>
<dbReference type="KEGG" id="salb:XNR_4466"/>
<evidence type="ECO:0000313" key="1">
    <source>
        <dbReference type="EMBL" id="RZE18991.1"/>
    </source>
</evidence>
<dbReference type="PROSITE" id="PS51257">
    <property type="entry name" value="PROKAR_LIPOPROTEIN"/>
    <property type="match status" value="1"/>
</dbReference>
<dbReference type="AlphaFoldDB" id="A0A7L5XPT9"/>